<dbReference type="AlphaFoldDB" id="A0A917CBV4"/>
<dbReference type="Gene3D" id="1.10.10.1400">
    <property type="entry name" value="Terminase, small subunit, N-terminal DNA-binding domain, HTH motif"/>
    <property type="match status" value="1"/>
</dbReference>
<organism evidence="1 2">
    <name type="scientific">Azorhizobium oxalatiphilum</name>
    <dbReference type="NCBI Taxonomy" id="980631"/>
    <lineage>
        <taxon>Bacteria</taxon>
        <taxon>Pseudomonadati</taxon>
        <taxon>Pseudomonadota</taxon>
        <taxon>Alphaproteobacteria</taxon>
        <taxon>Hyphomicrobiales</taxon>
        <taxon>Xanthobacteraceae</taxon>
        <taxon>Azorhizobium</taxon>
    </lineage>
</organism>
<dbReference type="Pfam" id="PF03592">
    <property type="entry name" value="Terminase_2"/>
    <property type="match status" value="1"/>
</dbReference>
<evidence type="ECO:0000313" key="1">
    <source>
        <dbReference type="EMBL" id="GGF82215.1"/>
    </source>
</evidence>
<name>A0A917CBV4_9HYPH</name>
<accession>A0A917CBV4</accession>
<dbReference type="Proteomes" id="UP000606044">
    <property type="component" value="Unassembled WGS sequence"/>
</dbReference>
<keyword evidence="2" id="KW-1185">Reference proteome</keyword>
<gene>
    <name evidence="1" type="ORF">GCM10007301_47890</name>
</gene>
<dbReference type="RefSeq" id="WP_188583401.1">
    <property type="nucleotide sequence ID" value="NZ_BMCT01000009.1"/>
</dbReference>
<proteinExistence type="predicted"/>
<evidence type="ECO:0008006" key="3">
    <source>
        <dbReference type="Google" id="ProtNLM"/>
    </source>
</evidence>
<dbReference type="GO" id="GO:0051276">
    <property type="term" value="P:chromosome organization"/>
    <property type="evidence" value="ECO:0007669"/>
    <property type="project" value="InterPro"/>
</dbReference>
<dbReference type="InterPro" id="IPR005335">
    <property type="entry name" value="Terminase_ssu"/>
</dbReference>
<reference evidence="1" key="2">
    <citation type="submission" date="2020-09" db="EMBL/GenBank/DDBJ databases">
        <authorList>
            <person name="Sun Q."/>
            <person name="Sedlacek I."/>
        </authorList>
    </citation>
    <scope>NUCLEOTIDE SEQUENCE</scope>
    <source>
        <strain evidence="1">CCM 7897</strain>
    </source>
</reference>
<sequence>MAALSNPRWERFAQELAKGNTADDAYALAGYSPNRQNAHRLMTNDDVRSRVAEIQERGAMRSEVTVASLIAEAEEVRQRALDAGQFAPAIAAIKEKGILSGMRIEKQERKTVADLQRLTDAELEAIVAAGPQPTPPGGLPH</sequence>
<dbReference type="InterPro" id="IPR038713">
    <property type="entry name" value="Terminase_Gp1_N_sf"/>
</dbReference>
<dbReference type="EMBL" id="BMCT01000009">
    <property type="protein sequence ID" value="GGF82215.1"/>
    <property type="molecule type" value="Genomic_DNA"/>
</dbReference>
<comment type="caution">
    <text evidence="1">The sequence shown here is derived from an EMBL/GenBank/DDBJ whole genome shotgun (WGS) entry which is preliminary data.</text>
</comment>
<reference evidence="1" key="1">
    <citation type="journal article" date="2014" name="Int. J. Syst. Evol. Microbiol.">
        <title>Complete genome sequence of Corynebacterium casei LMG S-19264T (=DSM 44701T), isolated from a smear-ripened cheese.</title>
        <authorList>
            <consortium name="US DOE Joint Genome Institute (JGI-PGF)"/>
            <person name="Walter F."/>
            <person name="Albersmeier A."/>
            <person name="Kalinowski J."/>
            <person name="Ruckert C."/>
        </authorList>
    </citation>
    <scope>NUCLEOTIDE SEQUENCE</scope>
    <source>
        <strain evidence="1">CCM 7897</strain>
    </source>
</reference>
<evidence type="ECO:0000313" key="2">
    <source>
        <dbReference type="Proteomes" id="UP000606044"/>
    </source>
</evidence>
<protein>
    <recommendedName>
        <fullName evidence="3">Terminase small subunit</fullName>
    </recommendedName>
</protein>